<dbReference type="Gramene" id="mRNA:HanXRQr2_Chr02g0063251">
    <property type="protein sequence ID" value="mRNA:HanXRQr2_Chr02g0063251"/>
    <property type="gene ID" value="HanXRQr2_Chr02g0063251"/>
</dbReference>
<reference evidence="1" key="3">
    <citation type="submission" date="2020-06" db="EMBL/GenBank/DDBJ databases">
        <title>Helianthus annuus Genome sequencing and assembly Release 2.</title>
        <authorList>
            <person name="Gouzy J."/>
            <person name="Langlade N."/>
            <person name="Munos S."/>
        </authorList>
    </citation>
    <scope>NUCLEOTIDE SEQUENCE</scope>
    <source>
        <tissue evidence="1">Leaves</tissue>
    </source>
</reference>
<reference evidence="1 3" key="1">
    <citation type="journal article" date="2017" name="Nature">
        <title>The sunflower genome provides insights into oil metabolism, flowering and Asterid evolution.</title>
        <authorList>
            <person name="Badouin H."/>
            <person name="Gouzy J."/>
            <person name="Grassa C.J."/>
            <person name="Murat F."/>
            <person name="Staton S.E."/>
            <person name="Cottret L."/>
            <person name="Lelandais-Briere C."/>
            <person name="Owens G.L."/>
            <person name="Carrere S."/>
            <person name="Mayjonade B."/>
            <person name="Legrand L."/>
            <person name="Gill N."/>
            <person name="Kane N.C."/>
            <person name="Bowers J.E."/>
            <person name="Hubner S."/>
            <person name="Bellec A."/>
            <person name="Berard A."/>
            <person name="Berges H."/>
            <person name="Blanchet N."/>
            <person name="Boniface M.C."/>
            <person name="Brunel D."/>
            <person name="Catrice O."/>
            <person name="Chaidir N."/>
            <person name="Claudel C."/>
            <person name="Donnadieu C."/>
            <person name="Faraut T."/>
            <person name="Fievet G."/>
            <person name="Helmstetter N."/>
            <person name="King M."/>
            <person name="Knapp S.J."/>
            <person name="Lai Z."/>
            <person name="Le Paslier M.C."/>
            <person name="Lippi Y."/>
            <person name="Lorenzon L."/>
            <person name="Mandel J.R."/>
            <person name="Marage G."/>
            <person name="Marchand G."/>
            <person name="Marquand E."/>
            <person name="Bret-Mestries E."/>
            <person name="Morien E."/>
            <person name="Nambeesan S."/>
            <person name="Nguyen T."/>
            <person name="Pegot-Espagnet P."/>
            <person name="Pouilly N."/>
            <person name="Raftis F."/>
            <person name="Sallet E."/>
            <person name="Schiex T."/>
            <person name="Thomas J."/>
            <person name="Vandecasteele C."/>
            <person name="Vares D."/>
            <person name="Vear F."/>
            <person name="Vautrin S."/>
            <person name="Crespi M."/>
            <person name="Mangin B."/>
            <person name="Burke J.M."/>
            <person name="Salse J."/>
            <person name="Munos S."/>
            <person name="Vincourt P."/>
            <person name="Rieseberg L.H."/>
            <person name="Langlade N.B."/>
        </authorList>
    </citation>
    <scope>NUCLEOTIDE SEQUENCE [LARGE SCALE GENOMIC DNA]</scope>
    <source>
        <strain evidence="3">cv. SF193</strain>
        <tissue evidence="1">Leaves</tissue>
    </source>
</reference>
<evidence type="ECO:0000313" key="1">
    <source>
        <dbReference type="EMBL" id="KAF5818282.1"/>
    </source>
</evidence>
<evidence type="ECO:0000313" key="2">
    <source>
        <dbReference type="EMBL" id="OTG34260.1"/>
    </source>
</evidence>
<gene>
    <name evidence="2" type="ORF">HannXRQ_Chr02g0043791</name>
    <name evidence="1" type="ORF">HanXRQr2_Chr02g0063251</name>
</gene>
<dbReference type="Proteomes" id="UP000215914">
    <property type="component" value="Chromosome 2"/>
</dbReference>
<dbReference type="AlphaFoldDB" id="A0A251VFA5"/>
<accession>A0A251VFA5</accession>
<protein>
    <submittedName>
        <fullName evidence="1">Cyclin</fullName>
    </submittedName>
</protein>
<evidence type="ECO:0000313" key="3">
    <source>
        <dbReference type="Proteomes" id="UP000215914"/>
    </source>
</evidence>
<dbReference type="InParanoid" id="A0A251VFA5"/>
<dbReference type="EMBL" id="CM007891">
    <property type="protein sequence ID" value="OTG34260.1"/>
    <property type="molecule type" value="Genomic_DNA"/>
</dbReference>
<dbReference type="EMBL" id="MNCJ02000317">
    <property type="protein sequence ID" value="KAF5818282.1"/>
    <property type="molecule type" value="Genomic_DNA"/>
</dbReference>
<dbReference type="STRING" id="4232.A0A251VFA5"/>
<dbReference type="Gene3D" id="1.10.472.10">
    <property type="entry name" value="Cyclin-like"/>
    <property type="match status" value="1"/>
</dbReference>
<sequence length="83" mass="10087">MLFVFQPFHYVEWAKFVFESKTITKMELPVLSSHEWKMNLVTPLSFLNYIMWRLGLITHWRQSEFVRRSERIVLGMINGKKHT</sequence>
<keyword evidence="3" id="KW-1185">Reference proteome</keyword>
<proteinExistence type="predicted"/>
<name>A0A251VFA5_HELAN</name>
<organism evidence="2 3">
    <name type="scientific">Helianthus annuus</name>
    <name type="common">Common sunflower</name>
    <dbReference type="NCBI Taxonomy" id="4232"/>
    <lineage>
        <taxon>Eukaryota</taxon>
        <taxon>Viridiplantae</taxon>
        <taxon>Streptophyta</taxon>
        <taxon>Embryophyta</taxon>
        <taxon>Tracheophyta</taxon>
        <taxon>Spermatophyta</taxon>
        <taxon>Magnoliopsida</taxon>
        <taxon>eudicotyledons</taxon>
        <taxon>Gunneridae</taxon>
        <taxon>Pentapetalae</taxon>
        <taxon>asterids</taxon>
        <taxon>campanulids</taxon>
        <taxon>Asterales</taxon>
        <taxon>Asteraceae</taxon>
        <taxon>Asteroideae</taxon>
        <taxon>Heliantheae alliance</taxon>
        <taxon>Heliantheae</taxon>
        <taxon>Helianthus</taxon>
    </lineage>
</organism>
<reference evidence="2" key="2">
    <citation type="submission" date="2017-02" db="EMBL/GenBank/DDBJ databases">
        <title>Sunflower complete genome.</title>
        <authorList>
            <person name="Langlade N."/>
            <person name="Munos S."/>
        </authorList>
    </citation>
    <scope>NUCLEOTIDE SEQUENCE [LARGE SCALE GENOMIC DNA]</scope>
    <source>
        <tissue evidence="2">Leaves</tissue>
    </source>
</reference>